<dbReference type="OrthoDB" id="5825439at2759"/>
<name>A0A8S1F9Q6_9PELO</name>
<evidence type="ECO:0000313" key="1">
    <source>
        <dbReference type="EMBL" id="CAB3409640.1"/>
    </source>
</evidence>
<accession>A0A8S1F9Q6</accession>
<comment type="caution">
    <text evidence="1">The sequence shown here is derived from an EMBL/GenBank/DDBJ whole genome shotgun (WGS) entry which is preliminary data.</text>
</comment>
<organism evidence="1 2">
    <name type="scientific">Caenorhabditis bovis</name>
    <dbReference type="NCBI Taxonomy" id="2654633"/>
    <lineage>
        <taxon>Eukaryota</taxon>
        <taxon>Metazoa</taxon>
        <taxon>Ecdysozoa</taxon>
        <taxon>Nematoda</taxon>
        <taxon>Chromadorea</taxon>
        <taxon>Rhabditida</taxon>
        <taxon>Rhabditina</taxon>
        <taxon>Rhabditomorpha</taxon>
        <taxon>Rhabditoidea</taxon>
        <taxon>Rhabditidae</taxon>
        <taxon>Peloderinae</taxon>
        <taxon>Caenorhabditis</taxon>
    </lineage>
</organism>
<reference evidence="1 2" key="1">
    <citation type="submission" date="2020-04" db="EMBL/GenBank/DDBJ databases">
        <authorList>
            <person name="Laetsch R D."/>
            <person name="Stevens L."/>
            <person name="Kumar S."/>
            <person name="Blaxter L. M."/>
        </authorList>
    </citation>
    <scope>NUCLEOTIDE SEQUENCE [LARGE SCALE GENOMIC DNA]</scope>
</reference>
<sequence>MSLDYINNLIDGASEEVRNAYNEIVQITGTPDFYYIPKKQRFIMVNAVVEDLSGQHQDELMELNLKAKKYCRSLNVDTPPYTLGNILGSRLGNGAILTK</sequence>
<dbReference type="AlphaFoldDB" id="A0A8S1F9Q6"/>
<dbReference type="EMBL" id="CADEPM010000009">
    <property type="protein sequence ID" value="CAB3409640.1"/>
    <property type="molecule type" value="Genomic_DNA"/>
</dbReference>
<gene>
    <name evidence="1" type="ORF">CBOVIS_LOCUS11272</name>
</gene>
<proteinExistence type="predicted"/>
<dbReference type="Proteomes" id="UP000494206">
    <property type="component" value="Unassembled WGS sequence"/>
</dbReference>
<protein>
    <submittedName>
        <fullName evidence="1">Uncharacterized protein</fullName>
    </submittedName>
</protein>
<keyword evidence="2" id="KW-1185">Reference proteome</keyword>
<evidence type="ECO:0000313" key="2">
    <source>
        <dbReference type="Proteomes" id="UP000494206"/>
    </source>
</evidence>